<evidence type="ECO:0008006" key="8">
    <source>
        <dbReference type="Google" id="ProtNLM"/>
    </source>
</evidence>
<dbReference type="GO" id="GO:0007112">
    <property type="term" value="P:male meiosis cytokinesis"/>
    <property type="evidence" value="ECO:0007669"/>
    <property type="project" value="TreeGrafter"/>
</dbReference>
<dbReference type="Gene3D" id="2.160.20.10">
    <property type="entry name" value="Single-stranded right-handed beta-helix, Pectin lyase-like"/>
    <property type="match status" value="1"/>
</dbReference>
<name>A0AAV8VRH5_9CUCU</name>
<accession>A0AAV8VRH5</accession>
<reference evidence="6 7" key="1">
    <citation type="journal article" date="2023" name="Insect Mol. Biol.">
        <title>Genome sequencing provides insights into the evolution of gene families encoding plant cell wall-degrading enzymes in longhorned beetles.</title>
        <authorList>
            <person name="Shin N.R."/>
            <person name="Okamura Y."/>
            <person name="Kirsch R."/>
            <person name="Pauchet Y."/>
        </authorList>
    </citation>
    <scope>NUCLEOTIDE SEQUENCE [LARGE SCALE GENOMIC DNA]</scope>
    <source>
        <strain evidence="6">EAD_L_NR</strain>
    </source>
</reference>
<sequence>MDQILTFDKSLQQRLQEFRDVLSGYEVLPSALIKKEWTFYLELTVDPIGWQAVWKIPRLKCEDLNIPFPSIVLVLVLNVEYQSLLALVRVLAVQDDITIPEKHHVPLLQLWPTEEQDNSVALNVQSTANALDMYRFFYTHVYMPWDNDEDDSVDWKSKHLESRLRLFYDLKNGIIPRATAEYIHCLLTEARRLNSKREYIESQISEDDDNVDCDDDTKDATNRNVESLMEIHVRLLEIKNEIDLFENPLFRNVVIKKQTELFTARNNKKQQIWLIFSEGTADSYIRFLEQVKIYYPSELLLFATSLAFKLETSNSRDVFILNESEHIISTTGALEQGGILKGVGSPENIILKSKSEDIILDFIGGNVLIENLTIDAKLAQCAIIVRSGTGVLKNCKIIGDGSSSTHQGIIILASAVVEIIDCEISGFCTAIVGNSGSTVLIKNSEIHDVNYGMKIYDKCIANVKKSKFHDCQQYGIVIETEDNLNIDSSKVGSFETLNIIPDMQSDCVSGSNNMKGDVIINKRRKMKPMEDLFCNPDFDPTIIEDDNREHEDDIME</sequence>
<dbReference type="GO" id="GO:0007283">
    <property type="term" value="P:spermatogenesis"/>
    <property type="evidence" value="ECO:0007669"/>
    <property type="project" value="TreeGrafter"/>
</dbReference>
<keyword evidence="3" id="KW-0206">Cytoskeleton</keyword>
<comment type="caution">
    <text evidence="6">The sequence shown here is derived from an EMBL/GenBank/DDBJ whole genome shotgun (WGS) entry which is preliminary data.</text>
</comment>
<dbReference type="InterPro" id="IPR011050">
    <property type="entry name" value="Pectin_lyase_fold/virulence"/>
</dbReference>
<feature type="domain" description="SHC SH2" evidence="5">
    <location>
        <begin position="13"/>
        <end position="251"/>
    </location>
</feature>
<dbReference type="InterPro" id="IPR039448">
    <property type="entry name" value="Beta_helix"/>
</dbReference>
<dbReference type="InterPro" id="IPR057508">
    <property type="entry name" value="SHCBP-like_N"/>
</dbReference>
<dbReference type="InterPro" id="IPR012334">
    <property type="entry name" value="Pectin_lyas_fold"/>
</dbReference>
<evidence type="ECO:0000256" key="1">
    <source>
        <dbReference type="ARBA" id="ARBA00004186"/>
    </source>
</evidence>
<comment type="subcellular location">
    <subcellularLocation>
        <location evidence="1">Cytoplasm</location>
        <location evidence="1">Cytoskeleton</location>
        <location evidence="1">Spindle</location>
    </subcellularLocation>
</comment>
<evidence type="ECO:0000256" key="3">
    <source>
        <dbReference type="ARBA" id="ARBA00023212"/>
    </source>
</evidence>
<dbReference type="InterPro" id="IPR045140">
    <property type="entry name" value="SHCBP1-like"/>
</dbReference>
<keyword evidence="7" id="KW-1185">Reference proteome</keyword>
<dbReference type="AlphaFoldDB" id="A0AAV8VRH5"/>
<organism evidence="6 7">
    <name type="scientific">Exocentrus adspersus</name>
    <dbReference type="NCBI Taxonomy" id="1586481"/>
    <lineage>
        <taxon>Eukaryota</taxon>
        <taxon>Metazoa</taxon>
        <taxon>Ecdysozoa</taxon>
        <taxon>Arthropoda</taxon>
        <taxon>Hexapoda</taxon>
        <taxon>Insecta</taxon>
        <taxon>Pterygota</taxon>
        <taxon>Neoptera</taxon>
        <taxon>Endopterygota</taxon>
        <taxon>Coleoptera</taxon>
        <taxon>Polyphaga</taxon>
        <taxon>Cucujiformia</taxon>
        <taxon>Chrysomeloidea</taxon>
        <taxon>Cerambycidae</taxon>
        <taxon>Lamiinae</taxon>
        <taxon>Acanthocinini</taxon>
        <taxon>Exocentrus</taxon>
    </lineage>
</organism>
<dbReference type="Pfam" id="PF23762">
    <property type="entry name" value="SHCBP_N"/>
    <property type="match status" value="1"/>
</dbReference>
<dbReference type="PANTHER" id="PTHR14695">
    <property type="entry name" value="SHC SH2-DOMAIN BINDING PROTEIN 1-RELATED"/>
    <property type="match status" value="1"/>
</dbReference>
<gene>
    <name evidence="6" type="ORF">NQ315_013929</name>
</gene>
<evidence type="ECO:0000259" key="5">
    <source>
        <dbReference type="Pfam" id="PF23762"/>
    </source>
</evidence>
<proteinExistence type="predicted"/>
<dbReference type="Pfam" id="PF13229">
    <property type="entry name" value="Beta_helix"/>
    <property type="match status" value="1"/>
</dbReference>
<dbReference type="EMBL" id="JANEYG010000040">
    <property type="protein sequence ID" value="KAJ8916725.1"/>
    <property type="molecule type" value="Genomic_DNA"/>
</dbReference>
<evidence type="ECO:0000259" key="4">
    <source>
        <dbReference type="Pfam" id="PF13229"/>
    </source>
</evidence>
<evidence type="ECO:0000256" key="2">
    <source>
        <dbReference type="ARBA" id="ARBA00022490"/>
    </source>
</evidence>
<evidence type="ECO:0000313" key="6">
    <source>
        <dbReference type="EMBL" id="KAJ8916725.1"/>
    </source>
</evidence>
<protein>
    <recommendedName>
        <fullName evidence="8">Right handed beta helix domain-containing protein</fullName>
    </recommendedName>
</protein>
<dbReference type="PANTHER" id="PTHR14695:SF4">
    <property type="entry name" value="PROTEIN NESSUN DORMA"/>
    <property type="match status" value="1"/>
</dbReference>
<evidence type="ECO:0000313" key="7">
    <source>
        <dbReference type="Proteomes" id="UP001159042"/>
    </source>
</evidence>
<keyword evidence="2" id="KW-0963">Cytoplasm</keyword>
<dbReference type="GO" id="GO:0005819">
    <property type="term" value="C:spindle"/>
    <property type="evidence" value="ECO:0007669"/>
    <property type="project" value="UniProtKB-SubCell"/>
</dbReference>
<dbReference type="Proteomes" id="UP001159042">
    <property type="component" value="Unassembled WGS sequence"/>
</dbReference>
<feature type="domain" description="Right handed beta helix" evidence="4">
    <location>
        <begin position="365"/>
        <end position="491"/>
    </location>
</feature>
<dbReference type="SUPFAM" id="SSF51126">
    <property type="entry name" value="Pectin lyase-like"/>
    <property type="match status" value="1"/>
</dbReference>